<keyword evidence="2" id="KW-1185">Reference proteome</keyword>
<proteinExistence type="predicted"/>
<gene>
    <name evidence="1" type="ORF">SISNIDRAFT_224620</name>
</gene>
<dbReference type="AlphaFoldDB" id="A0A164QHU9"/>
<evidence type="ECO:0000313" key="1">
    <source>
        <dbReference type="EMBL" id="KZS89673.1"/>
    </source>
</evidence>
<accession>A0A164QHU9</accession>
<dbReference type="EMBL" id="KV419426">
    <property type="protein sequence ID" value="KZS89673.1"/>
    <property type="molecule type" value="Genomic_DNA"/>
</dbReference>
<protein>
    <submittedName>
        <fullName evidence="1">Uncharacterized protein</fullName>
    </submittedName>
</protein>
<name>A0A164QHU9_9AGAM</name>
<organism evidence="1 2">
    <name type="scientific">Sistotremastrum niveocremeum HHB9708</name>
    <dbReference type="NCBI Taxonomy" id="1314777"/>
    <lineage>
        <taxon>Eukaryota</taxon>
        <taxon>Fungi</taxon>
        <taxon>Dikarya</taxon>
        <taxon>Basidiomycota</taxon>
        <taxon>Agaricomycotina</taxon>
        <taxon>Agaricomycetes</taxon>
        <taxon>Sistotremastrales</taxon>
        <taxon>Sistotremastraceae</taxon>
        <taxon>Sertulicium</taxon>
        <taxon>Sertulicium niveocremeum</taxon>
    </lineage>
</organism>
<sequence>MDLISQYETLWLPCIALCKLGLHLLIFCPVLLAFLCPICDEDCPLYQWGIASTRTGRFEYFGDRYDAVEGVVDDWSMQASLFLSINVHSCSG</sequence>
<evidence type="ECO:0000313" key="2">
    <source>
        <dbReference type="Proteomes" id="UP000076722"/>
    </source>
</evidence>
<reference evidence="1 2" key="1">
    <citation type="journal article" date="2016" name="Mol. Biol. Evol.">
        <title>Comparative Genomics of Early-Diverging Mushroom-Forming Fungi Provides Insights into the Origins of Lignocellulose Decay Capabilities.</title>
        <authorList>
            <person name="Nagy L.G."/>
            <person name="Riley R."/>
            <person name="Tritt A."/>
            <person name="Adam C."/>
            <person name="Daum C."/>
            <person name="Floudas D."/>
            <person name="Sun H."/>
            <person name="Yadav J.S."/>
            <person name="Pangilinan J."/>
            <person name="Larsson K.H."/>
            <person name="Matsuura K."/>
            <person name="Barry K."/>
            <person name="Labutti K."/>
            <person name="Kuo R."/>
            <person name="Ohm R.A."/>
            <person name="Bhattacharya S.S."/>
            <person name="Shirouzu T."/>
            <person name="Yoshinaga Y."/>
            <person name="Martin F.M."/>
            <person name="Grigoriev I.V."/>
            <person name="Hibbett D.S."/>
        </authorList>
    </citation>
    <scope>NUCLEOTIDE SEQUENCE [LARGE SCALE GENOMIC DNA]</scope>
    <source>
        <strain evidence="1 2">HHB9708</strain>
    </source>
</reference>
<dbReference type="Proteomes" id="UP000076722">
    <property type="component" value="Unassembled WGS sequence"/>
</dbReference>